<evidence type="ECO:0000313" key="3">
    <source>
        <dbReference type="EMBL" id="JAC48586.1"/>
    </source>
</evidence>
<evidence type="ECO:0000256" key="2">
    <source>
        <dbReference type="SAM" id="SignalP"/>
    </source>
</evidence>
<reference evidence="3" key="1">
    <citation type="journal article" date="2014" name="BMC Genomics">
        <title>Characterizing the developmental transcriptome of the oriental fruit fly, Bactrocera dorsalis (Diptera: Tephritidae) through comparative genomic analysis with Drosophila melanogaster utilizing modENCODE datasets.</title>
        <authorList>
            <person name="Geib S.M."/>
            <person name="Calla B."/>
            <person name="Hall B."/>
            <person name="Hou S."/>
            <person name="Manoukis N.C."/>
        </authorList>
    </citation>
    <scope>NUCLEOTIDE SEQUENCE</scope>
    <source>
        <strain evidence="3">Punador</strain>
    </source>
</reference>
<proteinExistence type="predicted"/>
<evidence type="ECO:0000256" key="1">
    <source>
        <dbReference type="SAM" id="MobiDB-lite"/>
    </source>
</evidence>
<protein>
    <submittedName>
        <fullName evidence="3">Uncharacterized protein</fullName>
    </submittedName>
</protein>
<keyword evidence="2" id="KW-0732">Signal</keyword>
<feature type="chain" id="PRO_5001557156" evidence="2">
    <location>
        <begin position="25"/>
        <end position="318"/>
    </location>
</feature>
<accession>A0A034VZ48</accession>
<sequence>MAKSKLCVFLALLCAAALLGSVTAEEQISAADVIIEARNDEVAPELPLPEADKVLSVPLPAKSELSENPAIVPVEVEEKTDEEQGKPVGEGEVAESVVIGAEDSKTENLELAMNAEILQQPEMARLARHLKSFHNYQVYRAQKAAGVQRAANGADDVEEDDGIVPEERAVRRRQRVRKRKTNNNVRRKHHRKNVANRLNSTKRKNQRVNSVRRRNTKKGSTGRRRVNNGGNKRRSSSNKKQRKSSTSNKRRSSKNSMRKMKQKSSLKKRTTKNFNNGSPYFEEEQTVYPLRSQVNNVPQMIVILDGDKAETAIVGQAA</sequence>
<feature type="signal peptide" evidence="2">
    <location>
        <begin position="1"/>
        <end position="24"/>
    </location>
</feature>
<feature type="compositionally biased region" description="Basic residues" evidence="1">
    <location>
        <begin position="171"/>
        <end position="271"/>
    </location>
</feature>
<organism evidence="3">
    <name type="scientific">Bactrocera dorsalis</name>
    <name type="common">Oriental fruit fly</name>
    <name type="synonym">Dacus dorsalis</name>
    <dbReference type="NCBI Taxonomy" id="27457"/>
    <lineage>
        <taxon>Eukaryota</taxon>
        <taxon>Metazoa</taxon>
        <taxon>Ecdysozoa</taxon>
        <taxon>Arthropoda</taxon>
        <taxon>Hexapoda</taxon>
        <taxon>Insecta</taxon>
        <taxon>Pterygota</taxon>
        <taxon>Neoptera</taxon>
        <taxon>Endopterygota</taxon>
        <taxon>Diptera</taxon>
        <taxon>Brachycera</taxon>
        <taxon>Muscomorpha</taxon>
        <taxon>Tephritoidea</taxon>
        <taxon>Tephritidae</taxon>
        <taxon>Bactrocera</taxon>
        <taxon>Bactrocera</taxon>
    </lineage>
</organism>
<name>A0A034VZ48_BACDO</name>
<feature type="region of interest" description="Disordered" evidence="1">
    <location>
        <begin position="171"/>
        <end position="279"/>
    </location>
</feature>
<dbReference type="EMBL" id="GAKP01010366">
    <property type="protein sequence ID" value="JAC48586.1"/>
    <property type="molecule type" value="Transcribed_RNA"/>
</dbReference>
<dbReference type="OrthoDB" id="8066815at2759"/>
<dbReference type="AlphaFoldDB" id="A0A034VZ48"/>